<dbReference type="Gene3D" id="3.20.20.70">
    <property type="entry name" value="Aldolase class I"/>
    <property type="match status" value="1"/>
</dbReference>
<sequence>MALPVFRWVCQLSAIKPLPWGRVLPASANLSRVLRLHLTSHLALFFYPDINMSLPAVLEGRLSLPVVCAPMFIISNPDLVIAQCKAGVVGSFPALNARPAPVLEEWLDRITTDLAEHNAKHADRPAAPFAVNLIVHKSNDRLEGDLELCAKYKVPIIVTSLGAREEVNQQVHSYGGIVLHDVINKKFAKKAVEKGADGLIAVAAGAGGHAGVQSPFALLHEIREWFDGPLLLSGAIGNGNAILAAKAAGADLAYIGSAFIATEEANANEGYKRMIVDSGAGDIVYSNLFTGVHGNYLRQSIVNAGLDPDNLPVSDPSKMNFGSGDNTRAKAWRDIWGAGQGIGAIKRVVPVAELVERFAEEYNAARHRLGLAPLATAGRDNTAAA</sequence>
<evidence type="ECO:0000256" key="5">
    <source>
        <dbReference type="ARBA" id="ARBA00023033"/>
    </source>
</evidence>
<dbReference type="SUPFAM" id="SSF51412">
    <property type="entry name" value="Inosine monophosphate dehydrogenase (IMPDH)"/>
    <property type="match status" value="1"/>
</dbReference>
<evidence type="ECO:0000313" key="7">
    <source>
        <dbReference type="Proteomes" id="UP000006798"/>
    </source>
</evidence>
<dbReference type="InterPro" id="IPR013785">
    <property type="entry name" value="Aldolase_TIM"/>
</dbReference>
<keyword evidence="5" id="KW-0503">Monooxygenase</keyword>
<dbReference type="PANTHER" id="PTHR42747">
    <property type="entry name" value="NITRONATE MONOOXYGENASE-RELATED"/>
    <property type="match status" value="1"/>
</dbReference>
<gene>
    <name evidence="6" type="ordered locus">CNE_BB1p08690</name>
</gene>
<dbReference type="FunFam" id="3.20.20.70:FF:000210">
    <property type="entry name" value="2-nitropropane dioxygenase"/>
    <property type="match status" value="1"/>
</dbReference>
<name>F8GU79_CUPNN</name>
<evidence type="ECO:0000313" key="6">
    <source>
        <dbReference type="EMBL" id="AEI82283.1"/>
    </source>
</evidence>
<dbReference type="HOGENOM" id="CLU_038732_3_0_4"/>
<evidence type="ECO:0000256" key="3">
    <source>
        <dbReference type="ARBA" id="ARBA00022643"/>
    </source>
</evidence>
<protein>
    <submittedName>
        <fullName evidence="6">Uncharacterized protein</fullName>
    </submittedName>
</protein>
<dbReference type="PANTHER" id="PTHR42747:SF4">
    <property type="entry name" value="BLR1330 PROTEIN"/>
    <property type="match status" value="1"/>
</dbReference>
<evidence type="ECO:0000256" key="2">
    <source>
        <dbReference type="ARBA" id="ARBA00022630"/>
    </source>
</evidence>
<dbReference type="CDD" id="cd04730">
    <property type="entry name" value="NPD_like"/>
    <property type="match status" value="1"/>
</dbReference>
<dbReference type="InterPro" id="IPR004136">
    <property type="entry name" value="NMO"/>
</dbReference>
<evidence type="ECO:0000256" key="4">
    <source>
        <dbReference type="ARBA" id="ARBA00023002"/>
    </source>
</evidence>
<keyword evidence="3" id="KW-0288">FMN</keyword>
<evidence type="ECO:0000256" key="1">
    <source>
        <dbReference type="ARBA" id="ARBA00009881"/>
    </source>
</evidence>
<keyword evidence="4" id="KW-0560">Oxidoreductase</keyword>
<keyword evidence="2" id="KW-0285">Flavoprotein</keyword>
<dbReference type="Pfam" id="PF03060">
    <property type="entry name" value="NMO"/>
    <property type="match status" value="1"/>
</dbReference>
<dbReference type="EMBL" id="CP002879">
    <property type="protein sequence ID" value="AEI82283.1"/>
    <property type="molecule type" value="Genomic_DNA"/>
</dbReference>
<proteinExistence type="inferred from homology"/>
<dbReference type="KEGG" id="cnc:CNE_BB1p08690"/>
<reference evidence="6 7" key="1">
    <citation type="journal article" date="2011" name="J. Bacteriol.">
        <title>Complete genome sequence of the type strain Cupriavidus necator N-1.</title>
        <authorList>
            <person name="Poehlein A."/>
            <person name="Kusian B."/>
            <person name="Friedrich B."/>
            <person name="Daniel R."/>
            <person name="Bowien B."/>
        </authorList>
    </citation>
    <scope>NUCLEOTIDE SEQUENCE [LARGE SCALE GENOMIC DNA]</scope>
    <source>
        <strain evidence="7">ATCC 43291 / DSM 13513 / CCUG 52238 / LMG 8453 / N-1</strain>
        <plasmid evidence="6 7">pBB1</plasmid>
    </source>
</reference>
<dbReference type="AlphaFoldDB" id="F8GU79"/>
<geneLocation type="plasmid" evidence="6 7">
    <name>pBB1</name>
</geneLocation>
<accession>F8GU79</accession>
<keyword evidence="6" id="KW-0614">Plasmid</keyword>
<dbReference type="GO" id="GO:0018580">
    <property type="term" value="F:nitronate monooxygenase activity"/>
    <property type="evidence" value="ECO:0007669"/>
    <property type="project" value="InterPro"/>
</dbReference>
<organism evidence="6 7">
    <name type="scientific">Cupriavidus necator (strain ATCC 43291 / DSM 13513 / CCUG 52238 / LMG 8453 / N-1)</name>
    <name type="common">Ralstonia eutropha</name>
    <dbReference type="NCBI Taxonomy" id="1042878"/>
    <lineage>
        <taxon>Bacteria</taxon>
        <taxon>Pseudomonadati</taxon>
        <taxon>Pseudomonadota</taxon>
        <taxon>Betaproteobacteria</taxon>
        <taxon>Burkholderiales</taxon>
        <taxon>Burkholderiaceae</taxon>
        <taxon>Cupriavidus</taxon>
    </lineage>
</organism>
<comment type="similarity">
    <text evidence="1">Belongs to the nitronate monooxygenase family. NMO class I subfamily.</text>
</comment>
<dbReference type="Proteomes" id="UP000006798">
    <property type="component" value="Plasmid pBB1"/>
</dbReference>